<keyword evidence="1" id="KW-1133">Transmembrane helix</keyword>
<proteinExistence type="predicted"/>
<feature type="transmembrane region" description="Helical" evidence="1">
    <location>
        <begin position="6"/>
        <end position="26"/>
    </location>
</feature>
<dbReference type="Proteomes" id="UP000053268">
    <property type="component" value="Unassembled WGS sequence"/>
</dbReference>
<name>A0A194PF65_PAPXU</name>
<keyword evidence="3" id="KW-1185">Reference proteome</keyword>
<keyword evidence="1" id="KW-0472">Membrane</keyword>
<evidence type="ECO:0000256" key="1">
    <source>
        <dbReference type="SAM" id="Phobius"/>
    </source>
</evidence>
<sequence length="57" mass="6453">MAIFGITGRFIYFAIPLTGFFIGKFLDDQETLRMTSFRDKSCLYGGNVKEGDPPSWP</sequence>
<dbReference type="STRING" id="66420.A0A194PF65"/>
<evidence type="ECO:0000313" key="3">
    <source>
        <dbReference type="Proteomes" id="UP000053268"/>
    </source>
</evidence>
<dbReference type="InterPro" id="IPR012575">
    <property type="entry name" value="NDUB1"/>
</dbReference>
<organism evidence="2 3">
    <name type="scientific">Papilio xuthus</name>
    <name type="common">Asian swallowtail butterfly</name>
    <dbReference type="NCBI Taxonomy" id="66420"/>
    <lineage>
        <taxon>Eukaryota</taxon>
        <taxon>Metazoa</taxon>
        <taxon>Ecdysozoa</taxon>
        <taxon>Arthropoda</taxon>
        <taxon>Hexapoda</taxon>
        <taxon>Insecta</taxon>
        <taxon>Pterygota</taxon>
        <taxon>Neoptera</taxon>
        <taxon>Endopterygota</taxon>
        <taxon>Lepidoptera</taxon>
        <taxon>Glossata</taxon>
        <taxon>Ditrysia</taxon>
        <taxon>Papilionoidea</taxon>
        <taxon>Papilionidae</taxon>
        <taxon>Papilioninae</taxon>
        <taxon>Papilio</taxon>
    </lineage>
</organism>
<keyword evidence="1" id="KW-0812">Transmembrane</keyword>
<dbReference type="GO" id="GO:0005739">
    <property type="term" value="C:mitochondrion"/>
    <property type="evidence" value="ECO:0007669"/>
    <property type="project" value="InterPro"/>
</dbReference>
<gene>
    <name evidence="2" type="ORF">RR46_08437</name>
</gene>
<reference evidence="2 3" key="1">
    <citation type="journal article" date="2015" name="Nat. Commun.">
        <title>Outbred genome sequencing and CRISPR/Cas9 gene editing in butterflies.</title>
        <authorList>
            <person name="Li X."/>
            <person name="Fan D."/>
            <person name="Zhang W."/>
            <person name="Liu G."/>
            <person name="Zhang L."/>
            <person name="Zhao L."/>
            <person name="Fang X."/>
            <person name="Chen L."/>
            <person name="Dong Y."/>
            <person name="Chen Y."/>
            <person name="Ding Y."/>
            <person name="Zhao R."/>
            <person name="Feng M."/>
            <person name="Zhu Y."/>
            <person name="Feng Y."/>
            <person name="Jiang X."/>
            <person name="Zhu D."/>
            <person name="Xiang H."/>
            <person name="Feng X."/>
            <person name="Li S."/>
            <person name="Wang J."/>
            <person name="Zhang G."/>
            <person name="Kronforst M.R."/>
            <person name="Wang W."/>
        </authorList>
    </citation>
    <scope>NUCLEOTIDE SEQUENCE [LARGE SCALE GENOMIC DNA]</scope>
    <source>
        <strain evidence="2">Ya'a_city_454_Px</strain>
        <tissue evidence="2">Whole body</tissue>
    </source>
</reference>
<dbReference type="Pfam" id="PF08040">
    <property type="entry name" value="NADH_oxidored"/>
    <property type="match status" value="1"/>
</dbReference>
<dbReference type="AlphaFoldDB" id="A0A194PF65"/>
<protein>
    <submittedName>
        <fullName evidence="2">Uncharacterized protein</fullName>
    </submittedName>
</protein>
<accession>A0A194PF65</accession>
<dbReference type="EMBL" id="KQ459605">
    <property type="protein sequence ID" value="KPI92011.1"/>
    <property type="molecule type" value="Genomic_DNA"/>
</dbReference>
<evidence type="ECO:0000313" key="2">
    <source>
        <dbReference type="EMBL" id="KPI92011.1"/>
    </source>
</evidence>